<sequence length="74" mass="8094">MQFGNYQNYGKCHRVSRNSSAVTKAKMACCIEMRIVKPFMATLSGSDSPGLYFLFQTVSGDSQAFPHGKPGSLL</sequence>
<dbReference type="KEGG" id="dmm:dnm_049310"/>
<organism evidence="1 2">
    <name type="scientific">Desulfonema magnum</name>
    <dbReference type="NCBI Taxonomy" id="45655"/>
    <lineage>
        <taxon>Bacteria</taxon>
        <taxon>Pseudomonadati</taxon>
        <taxon>Thermodesulfobacteriota</taxon>
        <taxon>Desulfobacteria</taxon>
        <taxon>Desulfobacterales</taxon>
        <taxon>Desulfococcaceae</taxon>
        <taxon>Desulfonema</taxon>
    </lineage>
</organism>
<gene>
    <name evidence="1" type="ORF">dnm_049310</name>
</gene>
<dbReference type="AlphaFoldDB" id="A0A975BPN9"/>
<protein>
    <submittedName>
        <fullName evidence="1">Uncharacterized protein</fullName>
    </submittedName>
</protein>
<evidence type="ECO:0000313" key="2">
    <source>
        <dbReference type="Proteomes" id="UP000663722"/>
    </source>
</evidence>
<proteinExistence type="predicted"/>
<keyword evidence="2" id="KW-1185">Reference proteome</keyword>
<dbReference type="Proteomes" id="UP000663722">
    <property type="component" value="Chromosome"/>
</dbReference>
<name>A0A975BPN9_9BACT</name>
<reference evidence="1" key="1">
    <citation type="journal article" date="2021" name="Microb. Physiol.">
        <title>Proteogenomic Insights into the Physiology of Marine, Sulfate-Reducing, Filamentous Desulfonema limicola and Desulfonema magnum.</title>
        <authorList>
            <person name="Schnaars V."/>
            <person name="Wohlbrand L."/>
            <person name="Scheve S."/>
            <person name="Hinrichs C."/>
            <person name="Reinhardt R."/>
            <person name="Rabus R."/>
        </authorList>
    </citation>
    <scope>NUCLEOTIDE SEQUENCE</scope>
    <source>
        <strain evidence="1">4be13</strain>
    </source>
</reference>
<evidence type="ECO:0000313" key="1">
    <source>
        <dbReference type="EMBL" id="QTA88884.1"/>
    </source>
</evidence>
<dbReference type="EMBL" id="CP061800">
    <property type="protein sequence ID" value="QTA88884.1"/>
    <property type="molecule type" value="Genomic_DNA"/>
</dbReference>
<accession>A0A975BPN9</accession>